<evidence type="ECO:0000256" key="3">
    <source>
        <dbReference type="ARBA" id="ARBA00005150"/>
    </source>
</evidence>
<evidence type="ECO:0000256" key="16">
    <source>
        <dbReference type="ARBA" id="ARBA00032510"/>
    </source>
</evidence>
<dbReference type="Gene3D" id="3.90.190.20">
    <property type="entry name" value="Mur ligase, C-terminal domain"/>
    <property type="match status" value="1"/>
</dbReference>
<evidence type="ECO:0000259" key="22">
    <source>
        <dbReference type="Pfam" id="PF02875"/>
    </source>
</evidence>
<evidence type="ECO:0000256" key="10">
    <source>
        <dbReference type="ARBA" id="ARBA00022741"/>
    </source>
</evidence>
<organism evidence="24 25">
    <name type="scientific">Pedobacter alpinus</name>
    <dbReference type="NCBI Taxonomy" id="1590643"/>
    <lineage>
        <taxon>Bacteria</taxon>
        <taxon>Pseudomonadati</taxon>
        <taxon>Bacteroidota</taxon>
        <taxon>Sphingobacteriia</taxon>
        <taxon>Sphingobacteriales</taxon>
        <taxon>Sphingobacteriaceae</taxon>
        <taxon>Pedobacter</taxon>
    </lineage>
</organism>
<evidence type="ECO:0000256" key="9">
    <source>
        <dbReference type="ARBA" id="ARBA00022723"/>
    </source>
</evidence>
<comment type="catalytic activity">
    <reaction evidence="18">
        <text>10-formyltetrahydrofolyl-(gamma-L-Glu)(n) + L-glutamate + ATP = 10-formyltetrahydrofolyl-(gamma-L-Glu)(n+1) + ADP + phosphate + H(+)</text>
        <dbReference type="Rhea" id="RHEA:51904"/>
        <dbReference type="Rhea" id="RHEA-COMP:13088"/>
        <dbReference type="Rhea" id="RHEA-COMP:14300"/>
        <dbReference type="ChEBI" id="CHEBI:15378"/>
        <dbReference type="ChEBI" id="CHEBI:29985"/>
        <dbReference type="ChEBI" id="CHEBI:30616"/>
        <dbReference type="ChEBI" id="CHEBI:43474"/>
        <dbReference type="ChEBI" id="CHEBI:134413"/>
        <dbReference type="ChEBI" id="CHEBI:456216"/>
        <dbReference type="EC" id="6.3.2.17"/>
    </reaction>
</comment>
<dbReference type="InterPro" id="IPR018109">
    <property type="entry name" value="Folylpolyglutamate_synth_CS"/>
</dbReference>
<comment type="caution">
    <text evidence="24">The sequence shown here is derived from an EMBL/GenBank/DDBJ whole genome shotgun (WGS) entry which is preliminary data.</text>
</comment>
<dbReference type="PANTHER" id="PTHR11136:SF0">
    <property type="entry name" value="DIHYDROFOLATE SYNTHETASE-RELATED"/>
    <property type="match status" value="1"/>
</dbReference>
<dbReference type="InterPro" id="IPR004101">
    <property type="entry name" value="Mur_ligase_C"/>
</dbReference>
<evidence type="ECO:0000256" key="4">
    <source>
        <dbReference type="ARBA" id="ARBA00008276"/>
    </source>
</evidence>
<evidence type="ECO:0000256" key="8">
    <source>
        <dbReference type="ARBA" id="ARBA00022598"/>
    </source>
</evidence>
<evidence type="ECO:0000256" key="2">
    <source>
        <dbReference type="ARBA" id="ARBA00004799"/>
    </source>
</evidence>
<dbReference type="EC" id="6.3.2.12" evidence="5"/>
<evidence type="ECO:0000256" key="14">
    <source>
        <dbReference type="ARBA" id="ARBA00030048"/>
    </source>
</evidence>
<comment type="catalytic activity">
    <reaction evidence="17">
        <text>(6S)-5,6,7,8-tetrahydrofolyl-(gamma-L-Glu)(n) + L-glutamate + ATP = (6S)-5,6,7,8-tetrahydrofolyl-(gamma-L-Glu)(n+1) + ADP + phosphate + H(+)</text>
        <dbReference type="Rhea" id="RHEA:10580"/>
        <dbReference type="Rhea" id="RHEA-COMP:14738"/>
        <dbReference type="Rhea" id="RHEA-COMP:14740"/>
        <dbReference type="ChEBI" id="CHEBI:15378"/>
        <dbReference type="ChEBI" id="CHEBI:29985"/>
        <dbReference type="ChEBI" id="CHEBI:30616"/>
        <dbReference type="ChEBI" id="CHEBI:43474"/>
        <dbReference type="ChEBI" id="CHEBI:141005"/>
        <dbReference type="ChEBI" id="CHEBI:456216"/>
        <dbReference type="EC" id="6.3.2.17"/>
    </reaction>
</comment>
<dbReference type="GO" id="GO:0016874">
    <property type="term" value="F:ligase activity"/>
    <property type="evidence" value="ECO:0007669"/>
    <property type="project" value="UniProtKB-KW"/>
</dbReference>
<evidence type="ECO:0000256" key="7">
    <source>
        <dbReference type="ARBA" id="ARBA00019357"/>
    </source>
</evidence>
<evidence type="ECO:0000259" key="23">
    <source>
        <dbReference type="Pfam" id="PF08245"/>
    </source>
</evidence>
<accession>A0ABW5TVH6</accession>
<dbReference type="InterPro" id="IPR001645">
    <property type="entry name" value="Folylpolyglutamate_synth"/>
</dbReference>
<evidence type="ECO:0000256" key="17">
    <source>
        <dbReference type="ARBA" id="ARBA00047493"/>
    </source>
</evidence>
<keyword evidence="25" id="KW-1185">Reference proteome</keyword>
<evidence type="ECO:0000256" key="5">
    <source>
        <dbReference type="ARBA" id="ARBA00013023"/>
    </source>
</evidence>
<reference evidence="25" key="1">
    <citation type="journal article" date="2019" name="Int. J. Syst. Evol. Microbiol.">
        <title>The Global Catalogue of Microorganisms (GCM) 10K type strain sequencing project: providing services to taxonomists for standard genome sequencing and annotation.</title>
        <authorList>
            <consortium name="The Broad Institute Genomics Platform"/>
            <consortium name="The Broad Institute Genome Sequencing Center for Infectious Disease"/>
            <person name="Wu L."/>
            <person name="Ma J."/>
        </authorList>
    </citation>
    <scope>NUCLEOTIDE SEQUENCE [LARGE SCALE GENOMIC DNA]</scope>
    <source>
        <strain evidence="25">KCTC 42456</strain>
    </source>
</reference>
<evidence type="ECO:0000256" key="1">
    <source>
        <dbReference type="ARBA" id="ARBA00002714"/>
    </source>
</evidence>
<evidence type="ECO:0000256" key="19">
    <source>
        <dbReference type="ARBA" id="ARBA00049035"/>
    </source>
</evidence>
<keyword evidence="11 21" id="KW-0067">ATP-binding</keyword>
<keyword evidence="12" id="KW-0460">Magnesium</keyword>
<dbReference type="SUPFAM" id="SSF53244">
    <property type="entry name" value="MurD-like peptide ligases, peptide-binding domain"/>
    <property type="match status" value="1"/>
</dbReference>
<dbReference type="PIRSF" id="PIRSF001563">
    <property type="entry name" value="Folylpolyglu_synth"/>
    <property type="match status" value="1"/>
</dbReference>
<evidence type="ECO:0000256" key="15">
    <source>
        <dbReference type="ARBA" id="ARBA00030592"/>
    </source>
</evidence>
<keyword evidence="9" id="KW-0479">Metal-binding</keyword>
<evidence type="ECO:0000256" key="6">
    <source>
        <dbReference type="ARBA" id="ARBA00013025"/>
    </source>
</evidence>
<dbReference type="NCBIfam" id="TIGR01499">
    <property type="entry name" value="folC"/>
    <property type="match status" value="1"/>
</dbReference>
<dbReference type="Pfam" id="PF02875">
    <property type="entry name" value="Mur_ligase_C"/>
    <property type="match status" value="1"/>
</dbReference>
<name>A0ABW5TVH6_9SPHI</name>
<dbReference type="InterPro" id="IPR036615">
    <property type="entry name" value="Mur_ligase_C_dom_sf"/>
</dbReference>
<keyword evidence="10 21" id="KW-0547">Nucleotide-binding</keyword>
<comment type="pathway">
    <text evidence="3">Cofactor biosynthesis; tetrahydrofolylpolyglutamate biosynthesis.</text>
</comment>
<keyword evidence="13" id="KW-0289">Folate biosynthesis</keyword>
<dbReference type="SUPFAM" id="SSF53623">
    <property type="entry name" value="MurD-like peptide ligases, catalytic domain"/>
    <property type="match status" value="1"/>
</dbReference>
<evidence type="ECO:0000256" key="18">
    <source>
        <dbReference type="ARBA" id="ARBA00047808"/>
    </source>
</evidence>
<comment type="catalytic activity">
    <reaction evidence="19">
        <text>(6R)-5,10-methylenetetrahydrofolyl-(gamma-L-Glu)(n) + L-glutamate + ATP = (6R)-5,10-methylenetetrahydrofolyl-(gamma-L-Glu)(n+1) + ADP + phosphate + H(+)</text>
        <dbReference type="Rhea" id="RHEA:51912"/>
        <dbReference type="Rhea" id="RHEA-COMP:13257"/>
        <dbReference type="Rhea" id="RHEA-COMP:13258"/>
        <dbReference type="ChEBI" id="CHEBI:15378"/>
        <dbReference type="ChEBI" id="CHEBI:29985"/>
        <dbReference type="ChEBI" id="CHEBI:30616"/>
        <dbReference type="ChEBI" id="CHEBI:43474"/>
        <dbReference type="ChEBI" id="CHEBI:136572"/>
        <dbReference type="ChEBI" id="CHEBI:456216"/>
        <dbReference type="EC" id="6.3.2.17"/>
    </reaction>
</comment>
<evidence type="ECO:0000313" key="24">
    <source>
        <dbReference type="EMBL" id="MFD2732849.1"/>
    </source>
</evidence>
<gene>
    <name evidence="24" type="ORF">ACFSSE_14155</name>
</gene>
<proteinExistence type="inferred from homology"/>
<dbReference type="EC" id="6.3.2.17" evidence="6"/>
<dbReference type="PROSITE" id="PS01012">
    <property type="entry name" value="FOLYLPOLYGLU_SYNT_2"/>
    <property type="match status" value="1"/>
</dbReference>
<sequence>MNYQQTLDYLYAQLPMFTRVGAIAFKKDLTNTIKFCTHLNNPEKKFKTIHVGGTNGKGSTSHMLAAIFQKAGYKTGLYTSPHLKDFRERIKINGEMMAEIEVIDFVSENKRFIEEIEPSFFEATVAMAFQHFAKHKVDIAIIEVGLGGRLDSTNVISPEVSVITNIGYDHMNMLGNTLTEIAGEKAGIIKPNTPVIIGEYQEEIASIFQNKALENESEITFATNEWCYNESQIVNDKRQISIHGKTKKYNLTLDLTGTYQIKNVKTVLSAIEAINKKGFHISDIAILSALSEVKKLTGLMGRWQTLESSPLVICDTGHNEDGIKEVLHNIGITPHHKLLMVIGMVKDKDITKILKALPKAATYYFCAPNLERAKDVEELQQEALALSLNGKAYPTVKDALEAAKKDAKDGDLIFVGGSTFVVAEVV</sequence>
<evidence type="ECO:0000256" key="21">
    <source>
        <dbReference type="PIRNR" id="PIRNR001563"/>
    </source>
</evidence>
<evidence type="ECO:0000256" key="20">
    <source>
        <dbReference type="ARBA" id="ARBA00049161"/>
    </source>
</evidence>
<evidence type="ECO:0000256" key="13">
    <source>
        <dbReference type="ARBA" id="ARBA00022909"/>
    </source>
</evidence>
<comment type="catalytic activity">
    <reaction evidence="20">
        <text>7,8-dihydropteroate + L-glutamate + ATP = 7,8-dihydrofolate + ADP + phosphate + H(+)</text>
        <dbReference type="Rhea" id="RHEA:23584"/>
        <dbReference type="ChEBI" id="CHEBI:15378"/>
        <dbReference type="ChEBI" id="CHEBI:17839"/>
        <dbReference type="ChEBI" id="CHEBI:29985"/>
        <dbReference type="ChEBI" id="CHEBI:30616"/>
        <dbReference type="ChEBI" id="CHEBI:43474"/>
        <dbReference type="ChEBI" id="CHEBI:57451"/>
        <dbReference type="ChEBI" id="CHEBI:456216"/>
        <dbReference type="EC" id="6.3.2.12"/>
    </reaction>
</comment>
<dbReference type="PANTHER" id="PTHR11136">
    <property type="entry name" value="FOLYLPOLYGLUTAMATE SYNTHASE-RELATED"/>
    <property type="match status" value="1"/>
</dbReference>
<feature type="domain" description="Mur ligase central" evidence="23">
    <location>
        <begin position="51"/>
        <end position="268"/>
    </location>
</feature>
<keyword evidence="8 21" id="KW-0436">Ligase</keyword>
<dbReference type="InterPro" id="IPR013221">
    <property type="entry name" value="Mur_ligase_cen"/>
</dbReference>
<dbReference type="Proteomes" id="UP001597546">
    <property type="component" value="Unassembled WGS sequence"/>
</dbReference>
<comment type="function">
    <text evidence="1">Functions in two distinct reactions of the de novo folate biosynthetic pathway. Catalyzes the addition of a glutamate residue to dihydropteroate (7,8-dihydropteroate or H2Pte) to form dihydrofolate (7,8-dihydrofolate monoglutamate or H2Pte-Glu). Also catalyzes successive additions of L-glutamate to tetrahydrofolate or 10-formyltetrahydrofolate or 5,10-methylenetetrahydrofolate, leading to folylpolyglutamate derivatives.</text>
</comment>
<feature type="domain" description="Mur ligase C-terminal" evidence="22">
    <location>
        <begin position="301"/>
        <end position="418"/>
    </location>
</feature>
<comment type="similarity">
    <text evidence="4 21">Belongs to the folylpolyglutamate synthase family.</text>
</comment>
<dbReference type="EMBL" id="JBHULV010000048">
    <property type="protein sequence ID" value="MFD2732849.1"/>
    <property type="molecule type" value="Genomic_DNA"/>
</dbReference>
<comment type="pathway">
    <text evidence="2">Cofactor biosynthesis; tetrahydrofolate biosynthesis; 7,8-dihydrofolate from 2-amino-4-hydroxy-6-hydroxymethyl-7,8-dihydropteridine diphosphate and 4-aminobenzoate: step 2/2.</text>
</comment>
<evidence type="ECO:0000256" key="11">
    <source>
        <dbReference type="ARBA" id="ARBA00022840"/>
    </source>
</evidence>
<evidence type="ECO:0000256" key="12">
    <source>
        <dbReference type="ARBA" id="ARBA00022842"/>
    </source>
</evidence>
<dbReference type="Pfam" id="PF08245">
    <property type="entry name" value="Mur_ligase_M"/>
    <property type="match status" value="1"/>
</dbReference>
<dbReference type="Gene3D" id="3.40.1190.10">
    <property type="entry name" value="Mur-like, catalytic domain"/>
    <property type="match status" value="1"/>
</dbReference>
<dbReference type="RefSeq" id="WP_379046577.1">
    <property type="nucleotide sequence ID" value="NZ_JBHSKW010000060.1"/>
</dbReference>
<protein>
    <recommendedName>
        <fullName evidence="7">Dihydrofolate synthase/folylpolyglutamate synthase</fullName>
        <ecNumber evidence="5">6.3.2.12</ecNumber>
        <ecNumber evidence="6">6.3.2.17</ecNumber>
    </recommendedName>
    <alternativeName>
        <fullName evidence="16">Folylpoly-gamma-glutamate synthetase-dihydrofolate synthetase</fullName>
    </alternativeName>
    <alternativeName>
        <fullName evidence="14">Folylpolyglutamate synthetase</fullName>
    </alternativeName>
    <alternativeName>
        <fullName evidence="15">Tetrahydrofolylpolyglutamate synthase</fullName>
    </alternativeName>
</protein>
<dbReference type="InterPro" id="IPR036565">
    <property type="entry name" value="Mur-like_cat_sf"/>
</dbReference>
<evidence type="ECO:0000313" key="25">
    <source>
        <dbReference type="Proteomes" id="UP001597546"/>
    </source>
</evidence>